<proteinExistence type="inferred from homology"/>
<comment type="cofactor">
    <cofactor evidence="1 11">
        <name>pyridoxal 5'-phosphate</name>
        <dbReference type="ChEBI" id="CHEBI:597326"/>
    </cofactor>
</comment>
<dbReference type="Pfam" id="PF00155">
    <property type="entry name" value="Aminotran_1_2"/>
    <property type="match status" value="1"/>
</dbReference>
<comment type="caution">
    <text evidence="13">The sequence shown here is derived from an EMBL/GenBank/DDBJ whole genome shotgun (WGS) entry which is preliminary data.</text>
</comment>
<evidence type="ECO:0000256" key="11">
    <source>
        <dbReference type="HAMAP-Rule" id="MF_01023"/>
    </source>
</evidence>
<keyword evidence="5 11" id="KW-0032">Aminotransferase</keyword>
<dbReference type="InterPro" id="IPR015422">
    <property type="entry name" value="PyrdxlP-dep_Trfase_small"/>
</dbReference>
<evidence type="ECO:0000256" key="1">
    <source>
        <dbReference type="ARBA" id="ARBA00001933"/>
    </source>
</evidence>
<evidence type="ECO:0000256" key="3">
    <source>
        <dbReference type="ARBA" id="ARBA00007970"/>
    </source>
</evidence>
<keyword evidence="8 11" id="KW-0663">Pyridoxal phosphate</keyword>
<dbReference type="InterPro" id="IPR015424">
    <property type="entry name" value="PyrdxlP-dep_Trfase"/>
</dbReference>
<keyword evidence="9 11" id="KW-0368">Histidine biosynthesis</keyword>
<dbReference type="SUPFAM" id="SSF53383">
    <property type="entry name" value="PLP-dependent transferases"/>
    <property type="match status" value="1"/>
</dbReference>
<dbReference type="GO" id="GO:0000105">
    <property type="term" value="P:L-histidine biosynthetic process"/>
    <property type="evidence" value="ECO:0007669"/>
    <property type="project" value="UniProtKB-UniRule"/>
</dbReference>
<dbReference type="RefSeq" id="WP_253475106.1">
    <property type="nucleotide sequence ID" value="NZ_JALJXV010000002.1"/>
</dbReference>
<dbReference type="PANTHER" id="PTHR42885:SF2">
    <property type="entry name" value="HISTIDINOL-PHOSPHATE AMINOTRANSFERASE"/>
    <property type="match status" value="1"/>
</dbReference>
<comment type="catalytic activity">
    <reaction evidence="10 11">
        <text>L-histidinol phosphate + 2-oxoglutarate = 3-(imidazol-4-yl)-2-oxopropyl phosphate + L-glutamate</text>
        <dbReference type="Rhea" id="RHEA:23744"/>
        <dbReference type="ChEBI" id="CHEBI:16810"/>
        <dbReference type="ChEBI" id="CHEBI:29985"/>
        <dbReference type="ChEBI" id="CHEBI:57766"/>
        <dbReference type="ChEBI" id="CHEBI:57980"/>
        <dbReference type="EC" id="2.6.1.9"/>
    </reaction>
</comment>
<comment type="subunit">
    <text evidence="4 11">Homodimer.</text>
</comment>
<feature type="domain" description="Aminotransferase class I/classII large" evidence="12">
    <location>
        <begin position="31"/>
        <end position="357"/>
    </location>
</feature>
<comment type="pathway">
    <text evidence="2 11">Amino-acid biosynthesis; L-histidine biosynthesis; L-histidine from 5-phospho-alpha-D-ribose 1-diphosphate: step 7/9.</text>
</comment>
<dbReference type="Gene3D" id="3.40.640.10">
    <property type="entry name" value="Type I PLP-dependent aspartate aminotransferase-like (Major domain)"/>
    <property type="match status" value="1"/>
</dbReference>
<name>A0AAE3G1W2_9GAMM</name>
<dbReference type="EMBL" id="JALJXV010000002">
    <property type="protein sequence ID" value="MCP1673877.1"/>
    <property type="molecule type" value="Genomic_DNA"/>
</dbReference>
<evidence type="ECO:0000256" key="6">
    <source>
        <dbReference type="ARBA" id="ARBA00022605"/>
    </source>
</evidence>
<dbReference type="Proteomes" id="UP001205843">
    <property type="component" value="Unassembled WGS sequence"/>
</dbReference>
<dbReference type="InterPro" id="IPR015421">
    <property type="entry name" value="PyrdxlP-dep_Trfase_major"/>
</dbReference>
<dbReference type="Gene3D" id="3.90.1150.10">
    <property type="entry name" value="Aspartate Aminotransferase, domain 1"/>
    <property type="match status" value="1"/>
</dbReference>
<evidence type="ECO:0000256" key="5">
    <source>
        <dbReference type="ARBA" id="ARBA00022576"/>
    </source>
</evidence>
<dbReference type="InterPro" id="IPR004839">
    <property type="entry name" value="Aminotransferase_I/II_large"/>
</dbReference>
<dbReference type="CDD" id="cd00609">
    <property type="entry name" value="AAT_like"/>
    <property type="match status" value="1"/>
</dbReference>
<feature type="modified residue" description="N6-(pyridoxal phosphate)lysine" evidence="11">
    <location>
        <position position="221"/>
    </location>
</feature>
<evidence type="ECO:0000313" key="14">
    <source>
        <dbReference type="Proteomes" id="UP001205843"/>
    </source>
</evidence>
<evidence type="ECO:0000256" key="9">
    <source>
        <dbReference type="ARBA" id="ARBA00023102"/>
    </source>
</evidence>
<organism evidence="13 14">
    <name type="scientific">Natronocella acetinitrilica</name>
    <dbReference type="NCBI Taxonomy" id="414046"/>
    <lineage>
        <taxon>Bacteria</taxon>
        <taxon>Pseudomonadati</taxon>
        <taxon>Pseudomonadota</taxon>
        <taxon>Gammaproteobacteria</taxon>
        <taxon>Chromatiales</taxon>
        <taxon>Ectothiorhodospiraceae</taxon>
        <taxon>Natronocella</taxon>
    </lineage>
</organism>
<evidence type="ECO:0000256" key="4">
    <source>
        <dbReference type="ARBA" id="ARBA00011738"/>
    </source>
</evidence>
<evidence type="ECO:0000256" key="10">
    <source>
        <dbReference type="ARBA" id="ARBA00047481"/>
    </source>
</evidence>
<keyword evidence="6 11" id="KW-0028">Amino-acid biosynthesis</keyword>
<dbReference type="PANTHER" id="PTHR42885">
    <property type="entry name" value="HISTIDINOL-PHOSPHATE AMINOTRANSFERASE-RELATED"/>
    <property type="match status" value="1"/>
</dbReference>
<comment type="similarity">
    <text evidence="3 11">Belongs to the class-II pyridoxal-phosphate-dependent aminotransferase family. Histidinol-phosphate aminotransferase subfamily.</text>
</comment>
<dbReference type="EC" id="2.6.1.9" evidence="11"/>
<evidence type="ECO:0000256" key="2">
    <source>
        <dbReference type="ARBA" id="ARBA00005011"/>
    </source>
</evidence>
<evidence type="ECO:0000256" key="8">
    <source>
        <dbReference type="ARBA" id="ARBA00022898"/>
    </source>
</evidence>
<dbReference type="HAMAP" id="MF_01023">
    <property type="entry name" value="HisC_aminotrans_2"/>
    <property type="match status" value="1"/>
</dbReference>
<dbReference type="GO" id="GO:0004400">
    <property type="term" value="F:histidinol-phosphate transaminase activity"/>
    <property type="evidence" value="ECO:0007669"/>
    <property type="project" value="UniProtKB-UniRule"/>
</dbReference>
<sequence>MAEPSGTIERLVRPAIRGMRAYHVADPGRLIKLDAMENPYPWPPSLVTEWLKAVGAAQPNRYPDASAGALKKRLCRELGVPEQAGLILGNGSDELIQLLGMALGGEGRSVLSPGPSFAMYRIIAGFTGMAYHEVPLRGVDFSLDGDAFLAAIAEHQPTLIYLAYPNNPTGNRFDAALIDQILDVAPGVVVLDEAYHAFCGASYMDQLIRRPNLMVMRTVSKMGLAGLRLGYMATHPDWAVELEKCRLPYNVNVLTQISASFALDHVAVFNEQTACIRRDREVLHKALVGVKGLQVWPSEANFITFRVSGGGAGVIHRGLMEQGVLIKNLDGSHPLLKDCLRVTVGTPQENERFLEALEGVLAG</sequence>
<dbReference type="GO" id="GO:0030170">
    <property type="term" value="F:pyridoxal phosphate binding"/>
    <property type="evidence" value="ECO:0007669"/>
    <property type="project" value="InterPro"/>
</dbReference>
<dbReference type="AlphaFoldDB" id="A0AAE3G1W2"/>
<reference evidence="13" key="1">
    <citation type="submission" date="2022-03" db="EMBL/GenBank/DDBJ databases">
        <title>Genomic Encyclopedia of Type Strains, Phase III (KMG-III): the genomes of soil and plant-associated and newly described type strains.</title>
        <authorList>
            <person name="Whitman W."/>
        </authorList>
    </citation>
    <scope>NUCLEOTIDE SEQUENCE</scope>
    <source>
        <strain evidence="13">ANL 6-2</strain>
    </source>
</reference>
<dbReference type="InterPro" id="IPR005861">
    <property type="entry name" value="HisP_aminotrans"/>
</dbReference>
<keyword evidence="7 11" id="KW-0808">Transferase</keyword>
<evidence type="ECO:0000259" key="12">
    <source>
        <dbReference type="Pfam" id="PF00155"/>
    </source>
</evidence>
<keyword evidence="14" id="KW-1185">Reference proteome</keyword>
<evidence type="ECO:0000256" key="7">
    <source>
        <dbReference type="ARBA" id="ARBA00022679"/>
    </source>
</evidence>
<dbReference type="NCBIfam" id="TIGR01141">
    <property type="entry name" value="hisC"/>
    <property type="match status" value="1"/>
</dbReference>
<accession>A0AAE3G1W2</accession>
<gene>
    <name evidence="11" type="primary">hisC</name>
    <name evidence="13" type="ORF">J2T57_000976</name>
</gene>
<protein>
    <recommendedName>
        <fullName evidence="11">Histidinol-phosphate aminotransferase</fullName>
        <ecNumber evidence="11">2.6.1.9</ecNumber>
    </recommendedName>
    <alternativeName>
        <fullName evidence="11">Imidazole acetol-phosphate transaminase</fullName>
    </alternativeName>
</protein>
<evidence type="ECO:0000313" key="13">
    <source>
        <dbReference type="EMBL" id="MCP1673877.1"/>
    </source>
</evidence>